<evidence type="ECO:0000313" key="1">
    <source>
        <dbReference type="EMBL" id="SVD13439.1"/>
    </source>
</evidence>
<sequence>MSVKTGGKKAKQINPKDCTHHWIIDSPNGPQSQGSCKVCGAEREFMNYLESSAWSSGEEKKGDKGK</sequence>
<accession>A0A382SU57</accession>
<reference evidence="1" key="1">
    <citation type="submission" date="2018-05" db="EMBL/GenBank/DDBJ databases">
        <authorList>
            <person name="Lanie J.A."/>
            <person name="Ng W.-L."/>
            <person name="Kazmierczak K.M."/>
            <person name="Andrzejewski T.M."/>
            <person name="Davidsen T.M."/>
            <person name="Wayne K.J."/>
            <person name="Tettelin H."/>
            <person name="Glass J.I."/>
            <person name="Rusch D."/>
            <person name="Podicherti R."/>
            <person name="Tsui H.-C.T."/>
            <person name="Winkler M.E."/>
        </authorList>
    </citation>
    <scope>NUCLEOTIDE SEQUENCE</scope>
</reference>
<name>A0A382SU57_9ZZZZ</name>
<organism evidence="1">
    <name type="scientific">marine metagenome</name>
    <dbReference type="NCBI Taxonomy" id="408172"/>
    <lineage>
        <taxon>unclassified sequences</taxon>
        <taxon>metagenomes</taxon>
        <taxon>ecological metagenomes</taxon>
    </lineage>
</organism>
<protein>
    <submittedName>
        <fullName evidence="1">Uncharacterized protein</fullName>
    </submittedName>
</protein>
<dbReference type="AlphaFoldDB" id="A0A382SU57"/>
<dbReference type="EMBL" id="UINC01131622">
    <property type="protein sequence ID" value="SVD13439.1"/>
    <property type="molecule type" value="Genomic_DNA"/>
</dbReference>
<feature type="non-terminal residue" evidence="1">
    <location>
        <position position="66"/>
    </location>
</feature>
<gene>
    <name evidence="1" type="ORF">METZ01_LOCUS366293</name>
</gene>
<proteinExistence type="predicted"/>